<protein>
    <submittedName>
        <fullName evidence="2">Periplasmic-binding protein domain protein</fullName>
    </submittedName>
</protein>
<evidence type="ECO:0000259" key="1">
    <source>
        <dbReference type="Pfam" id="PF13407"/>
    </source>
</evidence>
<dbReference type="Proteomes" id="UP000005039">
    <property type="component" value="Unassembled WGS sequence"/>
</dbReference>
<name>I0R7B0_9FIRM</name>
<dbReference type="InterPro" id="IPR025997">
    <property type="entry name" value="SBP_2_dom"/>
</dbReference>
<evidence type="ECO:0000313" key="3">
    <source>
        <dbReference type="Proteomes" id="UP000005039"/>
    </source>
</evidence>
<dbReference type="PATRIC" id="fig|1095750.3.peg.1655"/>
<dbReference type="Pfam" id="PF13407">
    <property type="entry name" value="Peripla_BP_4"/>
    <property type="match status" value="1"/>
</dbReference>
<evidence type="ECO:0000313" key="2">
    <source>
        <dbReference type="EMBL" id="EIC95568.1"/>
    </source>
</evidence>
<reference evidence="2 3" key="1">
    <citation type="submission" date="2012-03" db="EMBL/GenBank/DDBJ databases">
        <authorList>
            <person name="Durkin A.S."/>
            <person name="McCorrison J."/>
            <person name="Torralba M."/>
            <person name="Gillis M."/>
            <person name="Methe B."/>
            <person name="Sutton G."/>
            <person name="Nelson K.E."/>
        </authorList>
    </citation>
    <scope>NUCLEOTIDE SEQUENCE [LARGE SCALE GENOMIC DNA]</scope>
    <source>
        <strain evidence="2 3">F0468</strain>
    </source>
</reference>
<dbReference type="EMBL" id="AJGH01000077">
    <property type="protein sequence ID" value="EIC95568.1"/>
    <property type="molecule type" value="Genomic_DNA"/>
</dbReference>
<gene>
    <name evidence="2" type="ORF">HMPREF9970_0208</name>
</gene>
<sequence>MTLYRNELVRYLTEDCGIPKDNIVVQDGKNDQAEQTNQINNFIATKVDVMILNLVQSSSAPTVTDLAKEAGIPVVLLDVIAELRIHERLIAVGTAVLHVFSPQELFNDSVAEQFFVDVVVVRHTLLRAVTLF</sequence>
<dbReference type="InterPro" id="IPR028082">
    <property type="entry name" value="Peripla_BP_I"/>
</dbReference>
<proteinExistence type="predicted"/>
<dbReference type="SUPFAM" id="SSF53822">
    <property type="entry name" value="Periplasmic binding protein-like I"/>
    <property type="match status" value="1"/>
</dbReference>
<organism evidence="2 3">
    <name type="scientific">Lachnoanaerobaculum saburreum F0468</name>
    <dbReference type="NCBI Taxonomy" id="1095750"/>
    <lineage>
        <taxon>Bacteria</taxon>
        <taxon>Bacillati</taxon>
        <taxon>Bacillota</taxon>
        <taxon>Clostridia</taxon>
        <taxon>Lachnospirales</taxon>
        <taxon>Lachnospiraceae</taxon>
        <taxon>Lachnoanaerobaculum</taxon>
    </lineage>
</organism>
<dbReference type="AlphaFoldDB" id="I0R7B0"/>
<accession>I0R7B0</accession>
<dbReference type="Gene3D" id="3.40.50.2300">
    <property type="match status" value="1"/>
</dbReference>
<comment type="caution">
    <text evidence="2">The sequence shown here is derived from an EMBL/GenBank/DDBJ whole genome shotgun (WGS) entry which is preliminary data.</text>
</comment>
<feature type="domain" description="Periplasmic binding protein" evidence="1">
    <location>
        <begin position="20"/>
        <end position="83"/>
    </location>
</feature>
<keyword evidence="3" id="KW-1185">Reference proteome</keyword>
<dbReference type="eggNOG" id="COG1879">
    <property type="taxonomic scope" value="Bacteria"/>
</dbReference>